<evidence type="ECO:0000313" key="2">
    <source>
        <dbReference type="EMBL" id="CAB4736542.1"/>
    </source>
</evidence>
<dbReference type="EMBL" id="CAFBOS010000180">
    <property type="protein sequence ID" value="CAB5014214.1"/>
    <property type="molecule type" value="Genomic_DNA"/>
</dbReference>
<dbReference type="EMBL" id="CAFABA010000107">
    <property type="protein sequence ID" value="CAB4834911.1"/>
    <property type="molecule type" value="Genomic_DNA"/>
</dbReference>
<dbReference type="InterPro" id="IPR037401">
    <property type="entry name" value="SnoaL-like"/>
</dbReference>
<dbReference type="Gene3D" id="3.10.450.50">
    <property type="match status" value="1"/>
</dbReference>
<dbReference type="CDD" id="cd00531">
    <property type="entry name" value="NTF2_like"/>
    <property type="match status" value="1"/>
</dbReference>
<name>A0A6J6SNR3_9ZZZZ</name>
<feature type="domain" description="SnoaL-like" evidence="1">
    <location>
        <begin position="6"/>
        <end position="130"/>
    </location>
</feature>
<accession>A0A6J6SNR3</accession>
<dbReference type="SUPFAM" id="SSF54427">
    <property type="entry name" value="NTF2-like"/>
    <property type="match status" value="1"/>
</dbReference>
<dbReference type="InterPro" id="IPR032710">
    <property type="entry name" value="NTF2-like_dom_sf"/>
</dbReference>
<evidence type="ECO:0000313" key="3">
    <source>
        <dbReference type="EMBL" id="CAB4834911.1"/>
    </source>
</evidence>
<dbReference type="Pfam" id="PF13577">
    <property type="entry name" value="SnoaL_4"/>
    <property type="match status" value="1"/>
</dbReference>
<proteinExistence type="predicted"/>
<evidence type="ECO:0000313" key="5">
    <source>
        <dbReference type="EMBL" id="CAB5014214.1"/>
    </source>
</evidence>
<dbReference type="AlphaFoldDB" id="A0A6J6SNR3"/>
<dbReference type="EMBL" id="CAEZYR010000023">
    <property type="protein sequence ID" value="CAB4736542.1"/>
    <property type="molecule type" value="Genomic_DNA"/>
</dbReference>
<evidence type="ECO:0000313" key="4">
    <source>
        <dbReference type="EMBL" id="CAB4926495.1"/>
    </source>
</evidence>
<evidence type="ECO:0000259" key="1">
    <source>
        <dbReference type="Pfam" id="PF13577"/>
    </source>
</evidence>
<sequence length="148" mass="16731">MTDPALAVSNLILRYAELMDLGDFAGVGALFEHAGITTDLSDEVRFGSALMQEQMETWTRRFPDNGTPHTKHVTTNLIIEVDPDGTTAKARSYYTVFQQTPDLPMQPIIAGRYHDEFAVIDDVWTFTKRHYINELFGNLSQHLLQAID</sequence>
<reference evidence="2" key="1">
    <citation type="submission" date="2020-05" db="EMBL/GenBank/DDBJ databases">
        <authorList>
            <person name="Chiriac C."/>
            <person name="Salcher M."/>
            <person name="Ghai R."/>
            <person name="Kavagutti S V."/>
        </authorList>
    </citation>
    <scope>NUCLEOTIDE SEQUENCE</scope>
</reference>
<organism evidence="2">
    <name type="scientific">freshwater metagenome</name>
    <dbReference type="NCBI Taxonomy" id="449393"/>
    <lineage>
        <taxon>unclassified sequences</taxon>
        <taxon>metagenomes</taxon>
        <taxon>ecological metagenomes</taxon>
    </lineage>
</organism>
<protein>
    <submittedName>
        <fullName evidence="2">Unannotated protein</fullName>
    </submittedName>
</protein>
<dbReference type="EMBL" id="CAFBMH010000117">
    <property type="protein sequence ID" value="CAB4926495.1"/>
    <property type="molecule type" value="Genomic_DNA"/>
</dbReference>
<gene>
    <name evidence="2" type="ORF">UFOPK2754_00860</name>
    <name evidence="3" type="ORF">UFOPK3139_02243</name>
    <name evidence="4" type="ORF">UFOPK3543_02399</name>
    <name evidence="5" type="ORF">UFOPK3967_02403</name>
</gene>